<evidence type="ECO:0000313" key="4">
    <source>
        <dbReference type="Proteomes" id="UP001366166"/>
    </source>
</evidence>
<dbReference type="KEGG" id="dmp:FAK_24810"/>
<gene>
    <name evidence="3" type="ORF">FAK_24810</name>
</gene>
<dbReference type="AlphaFoldDB" id="A0AAU9EUY4"/>
<dbReference type="PANTHER" id="PTHR41328:SF2">
    <property type="entry name" value="TERMINASE SMALL SUBUNIT"/>
    <property type="match status" value="1"/>
</dbReference>
<dbReference type="GO" id="GO:0051276">
    <property type="term" value="P:chromosome organization"/>
    <property type="evidence" value="ECO:0007669"/>
    <property type="project" value="InterPro"/>
</dbReference>
<dbReference type="Pfam" id="PF03592">
    <property type="entry name" value="Terminase_2"/>
    <property type="match status" value="1"/>
</dbReference>
<organism evidence="3 4">
    <name type="scientific">Desulfoferula mesophila</name>
    <dbReference type="NCBI Taxonomy" id="3058419"/>
    <lineage>
        <taxon>Bacteria</taxon>
        <taxon>Pseudomonadati</taxon>
        <taxon>Thermodesulfobacteriota</taxon>
        <taxon>Desulfarculia</taxon>
        <taxon>Desulfarculales</taxon>
        <taxon>Desulfarculaceae</taxon>
        <taxon>Desulfoferula</taxon>
    </lineage>
</organism>
<dbReference type="Gene3D" id="1.10.10.1400">
    <property type="entry name" value="Terminase, small subunit, N-terminal DNA-binding domain, HTH motif"/>
    <property type="match status" value="1"/>
</dbReference>
<dbReference type="InterPro" id="IPR038713">
    <property type="entry name" value="Terminase_Gp1_N_sf"/>
</dbReference>
<dbReference type="PANTHER" id="PTHR41328">
    <property type="entry name" value="TERMINASE SMALL SUBUNIT-RELATED"/>
    <property type="match status" value="1"/>
</dbReference>
<dbReference type="RefSeq" id="WP_338599784.1">
    <property type="nucleotide sequence ID" value="NZ_AP028679.1"/>
</dbReference>
<evidence type="ECO:0000256" key="2">
    <source>
        <dbReference type="ARBA" id="ARBA00023219"/>
    </source>
</evidence>
<dbReference type="Proteomes" id="UP001366166">
    <property type="component" value="Chromosome"/>
</dbReference>
<dbReference type="InterPro" id="IPR005335">
    <property type="entry name" value="Terminase_ssu"/>
</dbReference>
<evidence type="ECO:0000313" key="3">
    <source>
        <dbReference type="EMBL" id="BEQ15415.1"/>
    </source>
</evidence>
<dbReference type="InterPro" id="IPR052404">
    <property type="entry name" value="SPP1-like_terminase"/>
</dbReference>
<evidence type="ECO:0008006" key="5">
    <source>
        <dbReference type="Google" id="ProtNLM"/>
    </source>
</evidence>
<keyword evidence="2" id="KW-0231">Viral genome packaging</keyword>
<protein>
    <recommendedName>
        <fullName evidence="5">Terminase small subunit</fullName>
    </recommendedName>
</protein>
<keyword evidence="1" id="KW-1188">Viral release from host cell</keyword>
<accession>A0AAU9EUY4</accession>
<name>A0AAU9EUY4_9BACT</name>
<keyword evidence="4" id="KW-1185">Reference proteome</keyword>
<dbReference type="EMBL" id="AP028679">
    <property type="protein sequence ID" value="BEQ15415.1"/>
    <property type="molecule type" value="Genomic_DNA"/>
</dbReference>
<reference evidence="4" key="1">
    <citation type="journal article" date="2023" name="Arch. Microbiol.">
        <title>Desulfoferula mesophilus gen. nov. sp. nov., a mesophilic sulfate-reducing bacterium isolated from a brackish lake sediment.</title>
        <authorList>
            <person name="Watanabe T."/>
            <person name="Yabe T."/>
            <person name="Tsuji J.M."/>
            <person name="Fukui M."/>
        </authorList>
    </citation>
    <scope>NUCLEOTIDE SEQUENCE [LARGE SCALE GENOMIC DNA]</scope>
    <source>
        <strain evidence="4">12FAK</strain>
    </source>
</reference>
<evidence type="ECO:0000256" key="1">
    <source>
        <dbReference type="ARBA" id="ARBA00022612"/>
    </source>
</evidence>
<sequence>MSLTAKQKVFIQEYLQDLNATQAAIRAGYSPKTAKEIGAENLTKPHVAAAIKKAVDERAEKLEISAEQVVTDLAKVAFAKMDDYCTWGPDGVRLHPSQALPGGASVAVIKVKERRVVTGGENPTETVTTEFQLCDKLRALELLGKHIGMFKDGPPVVQVSLAEVLDMLDGNKSSVAA</sequence>
<proteinExistence type="predicted"/>